<dbReference type="EMBL" id="JABWDY010015836">
    <property type="protein sequence ID" value="KAF5196548.1"/>
    <property type="molecule type" value="Genomic_DNA"/>
</dbReference>
<sequence length="72" mass="8197">MEVHIIYIACNSLKLLRQGLRGDLDVAGCQLHPWNMEGAELQLFTSITMFACNLHPYKFDANATSKETWLLN</sequence>
<reference evidence="1 2" key="1">
    <citation type="submission" date="2020-06" db="EMBL/GenBank/DDBJ databases">
        <title>Transcriptomic and genomic resources for Thalictrum thalictroides and T. hernandezii: Facilitating candidate gene discovery in an emerging model plant lineage.</title>
        <authorList>
            <person name="Arias T."/>
            <person name="Riano-Pachon D.M."/>
            <person name="Di Stilio V.S."/>
        </authorList>
    </citation>
    <scope>NUCLEOTIDE SEQUENCE [LARGE SCALE GENOMIC DNA]</scope>
    <source>
        <strain evidence="2">cv. WT478/WT964</strain>
        <tissue evidence="1">Leaves</tissue>
    </source>
</reference>
<organism evidence="1 2">
    <name type="scientific">Thalictrum thalictroides</name>
    <name type="common">Rue-anemone</name>
    <name type="synonym">Anemone thalictroides</name>
    <dbReference type="NCBI Taxonomy" id="46969"/>
    <lineage>
        <taxon>Eukaryota</taxon>
        <taxon>Viridiplantae</taxon>
        <taxon>Streptophyta</taxon>
        <taxon>Embryophyta</taxon>
        <taxon>Tracheophyta</taxon>
        <taxon>Spermatophyta</taxon>
        <taxon>Magnoliopsida</taxon>
        <taxon>Ranunculales</taxon>
        <taxon>Ranunculaceae</taxon>
        <taxon>Thalictroideae</taxon>
        <taxon>Thalictrum</taxon>
    </lineage>
</organism>
<protein>
    <submittedName>
        <fullName evidence="1">Uncharacterized protein</fullName>
    </submittedName>
</protein>
<proteinExistence type="predicted"/>
<dbReference type="Proteomes" id="UP000554482">
    <property type="component" value="Unassembled WGS sequence"/>
</dbReference>
<gene>
    <name evidence="1" type="ORF">FRX31_013865</name>
</gene>
<comment type="caution">
    <text evidence="1">The sequence shown here is derived from an EMBL/GenBank/DDBJ whole genome shotgun (WGS) entry which is preliminary data.</text>
</comment>
<accession>A0A7J6WI17</accession>
<evidence type="ECO:0000313" key="1">
    <source>
        <dbReference type="EMBL" id="KAF5196548.1"/>
    </source>
</evidence>
<dbReference type="AlphaFoldDB" id="A0A7J6WI17"/>
<keyword evidence="2" id="KW-1185">Reference proteome</keyword>
<evidence type="ECO:0000313" key="2">
    <source>
        <dbReference type="Proteomes" id="UP000554482"/>
    </source>
</evidence>
<name>A0A7J6WI17_THATH</name>